<organism evidence="16">
    <name type="scientific">Halalkalibacterium halodurans</name>
    <name type="common">Bacillus halodurans</name>
    <dbReference type="NCBI Taxonomy" id="86665"/>
    <lineage>
        <taxon>Bacteria</taxon>
        <taxon>Bacillati</taxon>
        <taxon>Bacillota</taxon>
        <taxon>Bacilli</taxon>
        <taxon>Bacillales</taxon>
        <taxon>Bacillaceae</taxon>
        <taxon>Halalkalibacterium (ex Joshi et al. 2022)</taxon>
    </lineage>
</organism>
<dbReference type="SUPFAM" id="SSF55874">
    <property type="entry name" value="ATPase domain of HSP90 chaperone/DNA topoisomerase II/histidine kinase"/>
    <property type="match status" value="1"/>
</dbReference>
<dbReference type="SUPFAM" id="SSF158472">
    <property type="entry name" value="HAMP domain-like"/>
    <property type="match status" value="1"/>
</dbReference>
<keyword evidence="7" id="KW-0808">Transferase</keyword>
<keyword evidence="9" id="KW-0418">Kinase</keyword>
<dbReference type="RefSeq" id="WP_053430531.1">
    <property type="nucleotide sequence ID" value="NZ_CP040441.1"/>
</dbReference>
<dbReference type="SUPFAM" id="SSF47384">
    <property type="entry name" value="Homodimeric domain of signal transducing histidine kinase"/>
    <property type="match status" value="1"/>
</dbReference>
<keyword evidence="5" id="KW-1003">Cell membrane</keyword>
<dbReference type="InterPro" id="IPR035965">
    <property type="entry name" value="PAS-like_dom_sf"/>
</dbReference>
<dbReference type="Pfam" id="PF02518">
    <property type="entry name" value="HATPase_c"/>
    <property type="match status" value="1"/>
</dbReference>
<keyword evidence="10" id="KW-0067">ATP-binding</keyword>
<keyword evidence="6" id="KW-0597">Phosphoprotein</keyword>
<dbReference type="InterPro" id="IPR004358">
    <property type="entry name" value="Sig_transdc_His_kin-like_C"/>
</dbReference>
<dbReference type="PANTHER" id="PTHR45453">
    <property type="entry name" value="PHOSPHATE REGULON SENSOR PROTEIN PHOR"/>
    <property type="match status" value="1"/>
</dbReference>
<reference evidence="16" key="1">
    <citation type="submission" date="2015-08" db="EMBL/GenBank/DDBJ databases">
        <title>Complete DNA Sequence of Pseudomonas syringae pv. actinidiae, the Causal Agent of Kiwifruit Canker Disease.</title>
        <authorList>
            <person name="Rikkerink E.H.A."/>
            <person name="Fineran P.C."/>
        </authorList>
    </citation>
    <scope>NUCLEOTIDE SEQUENCE</scope>
    <source>
        <strain evidence="16">DSM 13666</strain>
    </source>
</reference>
<dbReference type="InterPro" id="IPR036097">
    <property type="entry name" value="HisK_dim/P_sf"/>
</dbReference>
<dbReference type="InterPro" id="IPR003594">
    <property type="entry name" value="HATPase_dom"/>
</dbReference>
<dbReference type="EMBL" id="LILD01000001">
    <property type="protein sequence ID" value="KOO38114.1"/>
    <property type="molecule type" value="Genomic_DNA"/>
</dbReference>
<evidence type="ECO:0000256" key="5">
    <source>
        <dbReference type="ARBA" id="ARBA00022475"/>
    </source>
</evidence>
<dbReference type="InterPro" id="IPR031967">
    <property type="entry name" value="PhoR_single_Cache-like_dom"/>
</dbReference>
<comment type="catalytic activity">
    <reaction evidence="1">
        <text>ATP + protein L-histidine = ADP + protein N-phospho-L-histidine.</text>
        <dbReference type="EC" id="2.7.13.3"/>
    </reaction>
</comment>
<dbReference type="PROSITE" id="PS50885">
    <property type="entry name" value="HAMP"/>
    <property type="match status" value="1"/>
</dbReference>
<name>A0A0M0KH35_ALKHA</name>
<dbReference type="Gene3D" id="6.10.340.10">
    <property type="match status" value="1"/>
</dbReference>
<evidence type="ECO:0000256" key="11">
    <source>
        <dbReference type="ARBA" id="ARBA00023012"/>
    </source>
</evidence>
<dbReference type="SMART" id="SM00387">
    <property type="entry name" value="HATPase_c"/>
    <property type="match status" value="1"/>
</dbReference>
<evidence type="ECO:0000259" key="14">
    <source>
        <dbReference type="PROSITE" id="PS50109"/>
    </source>
</evidence>
<evidence type="ECO:0000256" key="10">
    <source>
        <dbReference type="ARBA" id="ARBA00022840"/>
    </source>
</evidence>
<dbReference type="CDD" id="cd06225">
    <property type="entry name" value="HAMP"/>
    <property type="match status" value="1"/>
</dbReference>
<evidence type="ECO:0000256" key="12">
    <source>
        <dbReference type="ARBA" id="ARBA00023136"/>
    </source>
</evidence>
<dbReference type="EC" id="2.7.13.3" evidence="4"/>
<evidence type="ECO:0000256" key="2">
    <source>
        <dbReference type="ARBA" id="ARBA00004314"/>
    </source>
</evidence>
<gene>
    <name evidence="16" type="ORF">AMD02_04010</name>
</gene>
<dbReference type="Gene3D" id="3.30.565.10">
    <property type="entry name" value="Histidine kinase-like ATPase, C-terminal domain"/>
    <property type="match status" value="1"/>
</dbReference>
<dbReference type="CDD" id="cd00130">
    <property type="entry name" value="PAS"/>
    <property type="match status" value="1"/>
</dbReference>
<dbReference type="GO" id="GO:0045121">
    <property type="term" value="C:membrane raft"/>
    <property type="evidence" value="ECO:0007669"/>
    <property type="project" value="UniProtKB-SubCell"/>
</dbReference>
<keyword evidence="13" id="KW-1133">Transmembrane helix</keyword>
<evidence type="ECO:0000313" key="16">
    <source>
        <dbReference type="EMBL" id="KOO38114.1"/>
    </source>
</evidence>
<feature type="domain" description="Histidine kinase" evidence="14">
    <location>
        <begin position="366"/>
        <end position="583"/>
    </location>
</feature>
<protein>
    <recommendedName>
        <fullName evidence="4">histidine kinase</fullName>
        <ecNumber evidence="4">2.7.13.3</ecNumber>
    </recommendedName>
</protein>
<evidence type="ECO:0000256" key="13">
    <source>
        <dbReference type="SAM" id="Phobius"/>
    </source>
</evidence>
<dbReference type="GO" id="GO:0004721">
    <property type="term" value="F:phosphoprotein phosphatase activity"/>
    <property type="evidence" value="ECO:0007669"/>
    <property type="project" value="TreeGrafter"/>
</dbReference>
<dbReference type="CDD" id="cd00082">
    <property type="entry name" value="HisKA"/>
    <property type="match status" value="1"/>
</dbReference>
<dbReference type="SMART" id="SM00304">
    <property type="entry name" value="HAMP"/>
    <property type="match status" value="1"/>
</dbReference>
<dbReference type="PANTHER" id="PTHR45453:SF1">
    <property type="entry name" value="PHOSPHATE REGULON SENSOR PROTEIN PHOR"/>
    <property type="match status" value="1"/>
</dbReference>
<dbReference type="NCBIfam" id="NF046044">
    <property type="entry name" value="PnpS"/>
    <property type="match status" value="1"/>
</dbReference>
<feature type="transmembrane region" description="Helical" evidence="13">
    <location>
        <begin position="160"/>
        <end position="180"/>
    </location>
</feature>
<accession>A0A0M0KH35</accession>
<dbReference type="InterPro" id="IPR000014">
    <property type="entry name" value="PAS"/>
</dbReference>
<dbReference type="Pfam" id="PF00512">
    <property type="entry name" value="HisKA"/>
    <property type="match status" value="1"/>
</dbReference>
<keyword evidence="8" id="KW-0547">Nucleotide-binding</keyword>
<dbReference type="GeneID" id="87598676"/>
<dbReference type="InterPro" id="IPR050351">
    <property type="entry name" value="BphY/WalK/GraS-like"/>
</dbReference>
<keyword evidence="11" id="KW-0902">Two-component regulatory system</keyword>
<dbReference type="GO" id="GO:0000155">
    <property type="term" value="F:phosphorelay sensor kinase activity"/>
    <property type="evidence" value="ECO:0007669"/>
    <property type="project" value="InterPro"/>
</dbReference>
<dbReference type="Gene3D" id="3.30.450.20">
    <property type="entry name" value="PAS domain"/>
    <property type="match status" value="2"/>
</dbReference>
<evidence type="ECO:0000256" key="9">
    <source>
        <dbReference type="ARBA" id="ARBA00022777"/>
    </source>
</evidence>
<dbReference type="InterPro" id="IPR036890">
    <property type="entry name" value="HATPase_C_sf"/>
</dbReference>
<dbReference type="InterPro" id="IPR003661">
    <property type="entry name" value="HisK_dim/P_dom"/>
</dbReference>
<dbReference type="Gene3D" id="1.10.287.130">
    <property type="match status" value="1"/>
</dbReference>
<comment type="caution">
    <text evidence="16">The sequence shown here is derived from an EMBL/GenBank/DDBJ whole genome shotgun (WGS) entry which is preliminary data.</text>
</comment>
<proteinExistence type="predicted"/>
<dbReference type="Pfam" id="PF00989">
    <property type="entry name" value="PAS"/>
    <property type="match status" value="1"/>
</dbReference>
<dbReference type="PROSITE" id="PS50109">
    <property type="entry name" value="HIS_KIN"/>
    <property type="match status" value="1"/>
</dbReference>
<evidence type="ECO:0000256" key="3">
    <source>
        <dbReference type="ARBA" id="ARBA00004651"/>
    </source>
</evidence>
<dbReference type="GO" id="GO:0005886">
    <property type="term" value="C:plasma membrane"/>
    <property type="evidence" value="ECO:0007669"/>
    <property type="project" value="UniProtKB-SubCell"/>
</dbReference>
<keyword evidence="13" id="KW-0812">Transmembrane</keyword>
<evidence type="ECO:0000259" key="15">
    <source>
        <dbReference type="PROSITE" id="PS50885"/>
    </source>
</evidence>
<dbReference type="InterPro" id="IPR003660">
    <property type="entry name" value="HAMP_dom"/>
</dbReference>
<evidence type="ECO:0000256" key="7">
    <source>
        <dbReference type="ARBA" id="ARBA00022679"/>
    </source>
</evidence>
<dbReference type="NCBIfam" id="TIGR00229">
    <property type="entry name" value="sensory_box"/>
    <property type="match status" value="1"/>
</dbReference>
<dbReference type="CDD" id="cd16922">
    <property type="entry name" value="HATPase_EvgS-ArcB-TorS-like"/>
    <property type="match status" value="1"/>
</dbReference>
<evidence type="ECO:0000256" key="6">
    <source>
        <dbReference type="ARBA" id="ARBA00022553"/>
    </source>
</evidence>
<dbReference type="InterPro" id="IPR013767">
    <property type="entry name" value="PAS_fold"/>
</dbReference>
<dbReference type="SMART" id="SM00388">
    <property type="entry name" value="HisKA"/>
    <property type="match status" value="1"/>
</dbReference>
<keyword evidence="12 13" id="KW-0472">Membrane</keyword>
<dbReference type="PRINTS" id="PR00344">
    <property type="entry name" value="BCTRLSENSOR"/>
</dbReference>
<dbReference type="SUPFAM" id="SSF55785">
    <property type="entry name" value="PYP-like sensor domain (PAS domain)"/>
    <property type="match status" value="1"/>
</dbReference>
<dbReference type="AlphaFoldDB" id="A0A0M0KH35"/>
<dbReference type="FunFam" id="3.30.565.10:FF:000023">
    <property type="entry name" value="PAS domain-containing sensor histidine kinase"/>
    <property type="match status" value="1"/>
</dbReference>
<dbReference type="SMART" id="SM00091">
    <property type="entry name" value="PAS"/>
    <property type="match status" value="1"/>
</dbReference>
<evidence type="ECO:0000256" key="1">
    <source>
        <dbReference type="ARBA" id="ARBA00000085"/>
    </source>
</evidence>
<dbReference type="FunFam" id="1.10.287.130:FF:000001">
    <property type="entry name" value="Two-component sensor histidine kinase"/>
    <property type="match status" value="1"/>
</dbReference>
<dbReference type="GO" id="GO:0006355">
    <property type="term" value="P:regulation of DNA-templated transcription"/>
    <property type="evidence" value="ECO:0007669"/>
    <property type="project" value="InterPro"/>
</dbReference>
<sequence length="589" mass="66997">MTKFRYRLVLAVLTVTLLVMAGLGLVIGQIFKNVYLENLTDRLKKETYLAASMVENEAVLFNEVQTLTEEISQKLDARVTIILADGTVVGESAADPAEMENHADRPEFTELEEGIVRYSTTVETELLFYAVPIQNEANETIGYVRLGLPIEAVNSVNRTLWAILIVSFTIAFLVIVSVTYRIANQMIRPIESATVVANKLAEGDYQARTSEESRDEVGQLNRSINVLAYNLEQLTKRHQVQKERLETLIENMGSGLILINTRGDISLINKTCHDIFQEDTDLWLHQLYHDVIKHKEIIKIVQDIFLTEKRQRRQVKLPIHLEYRHFDVHGAPIVRENGKLKGIALVFHDITELKKLEQVRKDFVANVSHELKTPVTSIKGFTETLLDGAMHDEQLRDQFLHIIWKESERLQSLIHDLLELSKIEQNYFQLNWQQTNLFAVVSEVMTLLKGKAEEKGIDISLSAEGSFDLEGDPERLKQIAINLVNNAITYTSNGGRIDLALKDHGDVVEFEVNDTGIGIRESEIPRIFERFYRVDRARSRNSGGTGLGLAIVKHLVEAHQGKILVESELGKGTTFTIQFHRYRDDEEKS</sequence>
<evidence type="ECO:0000256" key="4">
    <source>
        <dbReference type="ARBA" id="ARBA00012438"/>
    </source>
</evidence>
<dbReference type="Pfam" id="PF00672">
    <property type="entry name" value="HAMP"/>
    <property type="match status" value="1"/>
</dbReference>
<dbReference type="PATRIC" id="fig|136160.3.peg.1061"/>
<evidence type="ECO:0000256" key="8">
    <source>
        <dbReference type="ARBA" id="ARBA00022741"/>
    </source>
</evidence>
<dbReference type="Pfam" id="PF16736">
    <property type="entry name" value="sCache_like"/>
    <property type="match status" value="1"/>
</dbReference>
<feature type="domain" description="HAMP" evidence="15">
    <location>
        <begin position="184"/>
        <end position="236"/>
    </location>
</feature>
<comment type="subcellular location">
    <subcellularLocation>
        <location evidence="3">Cell membrane</location>
        <topology evidence="3">Multi-pass membrane protein</topology>
    </subcellularLocation>
    <subcellularLocation>
        <location evidence="2">Membrane raft</location>
        <topology evidence="2">Multi-pass membrane protein</topology>
    </subcellularLocation>
</comment>
<dbReference type="GO" id="GO:0016036">
    <property type="term" value="P:cellular response to phosphate starvation"/>
    <property type="evidence" value="ECO:0007669"/>
    <property type="project" value="TreeGrafter"/>
</dbReference>
<dbReference type="InterPro" id="IPR005467">
    <property type="entry name" value="His_kinase_dom"/>
</dbReference>
<dbReference type="GO" id="GO:0005524">
    <property type="term" value="F:ATP binding"/>
    <property type="evidence" value="ECO:0007669"/>
    <property type="project" value="UniProtKB-KW"/>
</dbReference>